<sequence length="461" mass="52027">MPTPSKEVTNTVYSVSAKWNHELYTFNIKQVFTHSKIRSPIYCRQVPEYPEADPRLILKLCVALYGLKQAAFEWYCLIFQVLVSIGLRRCELDHALFLGVWTSPPADGINMPSDGEPLRMLVPLHVDDGLAFTNSEKLYVWMIMKMKEAGVDVVDLGPASIYLAARIIRDRANRRLWLSISPYIVNMLEDWKMDFCNAVKTPMDTLPSQMPDAKLGVLTEHMLVTDFKKAYQSVVGSINYAAKSVHADLSFAAMVLGHHAAAPEQKHMVAAKRVLRYLWGTKDYVLMFDRRKDIDPSVNELVRSATAFMDADWALEPTTRLSVSGFAMFYMGSLVSWSSVRQWTIALSSTEAEYYAIVHAVKCALWFRLLLITCGLPVPSPFPMLIDNKSAIAQVNLPAITSRSKHIHIRNLFIKEHFNDGTFSANWISLSVNVTNIFTKPLSSSLFEKHRDSLGIVSPPS</sequence>
<evidence type="ECO:0000259" key="1">
    <source>
        <dbReference type="Pfam" id="PF07727"/>
    </source>
</evidence>
<dbReference type="AlphaFoldDB" id="A0A4Q2CZ01"/>
<dbReference type="PANTHER" id="PTHR11439">
    <property type="entry name" value="GAG-POL-RELATED RETROTRANSPOSON"/>
    <property type="match status" value="1"/>
</dbReference>
<evidence type="ECO:0000313" key="3">
    <source>
        <dbReference type="Proteomes" id="UP000290288"/>
    </source>
</evidence>
<dbReference type="STRING" id="2316362.A0A4Q2CZ01"/>
<reference evidence="2 3" key="1">
    <citation type="submission" date="2019-01" db="EMBL/GenBank/DDBJ databases">
        <title>Draft genome sequence of Psathyrella aberdarensis IHI B618.</title>
        <authorList>
            <person name="Buettner E."/>
            <person name="Kellner H."/>
        </authorList>
    </citation>
    <scope>NUCLEOTIDE SEQUENCE [LARGE SCALE GENOMIC DNA]</scope>
    <source>
        <strain evidence="2 3">IHI B618</strain>
    </source>
</reference>
<keyword evidence="3" id="KW-1185">Reference proteome</keyword>
<dbReference type="PANTHER" id="PTHR11439:SF467">
    <property type="entry name" value="INTEGRASE CATALYTIC DOMAIN-CONTAINING PROTEIN"/>
    <property type="match status" value="1"/>
</dbReference>
<evidence type="ECO:0000313" key="2">
    <source>
        <dbReference type="EMBL" id="RXW12027.1"/>
    </source>
</evidence>
<gene>
    <name evidence="2" type="ORF">EST38_g13828</name>
</gene>
<accession>A0A4Q2CZ01</accession>
<feature type="domain" description="Reverse transcriptase Ty1/copia-type" evidence="1">
    <location>
        <begin position="13"/>
        <end position="203"/>
    </location>
</feature>
<dbReference type="InterPro" id="IPR013103">
    <property type="entry name" value="RVT_2"/>
</dbReference>
<organism evidence="2 3">
    <name type="scientific">Candolleomyces aberdarensis</name>
    <dbReference type="NCBI Taxonomy" id="2316362"/>
    <lineage>
        <taxon>Eukaryota</taxon>
        <taxon>Fungi</taxon>
        <taxon>Dikarya</taxon>
        <taxon>Basidiomycota</taxon>
        <taxon>Agaricomycotina</taxon>
        <taxon>Agaricomycetes</taxon>
        <taxon>Agaricomycetidae</taxon>
        <taxon>Agaricales</taxon>
        <taxon>Agaricineae</taxon>
        <taxon>Psathyrellaceae</taxon>
        <taxon>Candolleomyces</taxon>
    </lineage>
</organism>
<dbReference type="Pfam" id="PF07727">
    <property type="entry name" value="RVT_2"/>
    <property type="match status" value="1"/>
</dbReference>
<dbReference type="Proteomes" id="UP000290288">
    <property type="component" value="Unassembled WGS sequence"/>
</dbReference>
<comment type="caution">
    <text evidence="2">The sequence shown here is derived from an EMBL/GenBank/DDBJ whole genome shotgun (WGS) entry which is preliminary data.</text>
</comment>
<dbReference type="CDD" id="cd09272">
    <property type="entry name" value="RNase_HI_RT_Ty1"/>
    <property type="match status" value="1"/>
</dbReference>
<name>A0A4Q2CZ01_9AGAR</name>
<protein>
    <recommendedName>
        <fullName evidence="1">Reverse transcriptase Ty1/copia-type domain-containing protein</fullName>
    </recommendedName>
</protein>
<dbReference type="EMBL" id="SDEE01001458">
    <property type="protein sequence ID" value="RXW12027.1"/>
    <property type="molecule type" value="Genomic_DNA"/>
</dbReference>
<proteinExistence type="predicted"/>
<dbReference type="OrthoDB" id="3046903at2759"/>